<proteinExistence type="predicted"/>
<evidence type="ECO:0000313" key="3">
    <source>
        <dbReference type="Proteomes" id="UP001642484"/>
    </source>
</evidence>
<feature type="region of interest" description="Disordered" evidence="1">
    <location>
        <begin position="157"/>
        <end position="180"/>
    </location>
</feature>
<feature type="compositionally biased region" description="Polar residues" evidence="1">
    <location>
        <begin position="157"/>
        <end position="170"/>
    </location>
</feature>
<feature type="region of interest" description="Disordered" evidence="1">
    <location>
        <begin position="200"/>
        <end position="227"/>
    </location>
</feature>
<feature type="compositionally biased region" description="Basic residues" evidence="1">
    <location>
        <begin position="761"/>
        <end position="771"/>
    </location>
</feature>
<feature type="compositionally biased region" description="Basic and acidic residues" evidence="1">
    <location>
        <begin position="480"/>
        <end position="505"/>
    </location>
</feature>
<feature type="region of interest" description="Disordered" evidence="1">
    <location>
        <begin position="1"/>
        <end position="32"/>
    </location>
</feature>
<feature type="compositionally biased region" description="Polar residues" evidence="1">
    <location>
        <begin position="746"/>
        <end position="756"/>
    </location>
</feature>
<evidence type="ECO:0000313" key="2">
    <source>
        <dbReference type="EMBL" id="CAK9049896.1"/>
    </source>
</evidence>
<feature type="compositionally biased region" description="Basic and acidic residues" evidence="1">
    <location>
        <begin position="651"/>
        <end position="662"/>
    </location>
</feature>
<feature type="compositionally biased region" description="Acidic residues" evidence="1">
    <location>
        <begin position="709"/>
        <end position="722"/>
    </location>
</feature>
<protein>
    <submittedName>
        <fullName evidence="2">Uncharacterized protein</fullName>
    </submittedName>
</protein>
<feature type="region of interest" description="Disordered" evidence="1">
    <location>
        <begin position="746"/>
        <end position="771"/>
    </location>
</feature>
<feature type="compositionally biased region" description="Acidic residues" evidence="1">
    <location>
        <begin position="19"/>
        <end position="31"/>
    </location>
</feature>
<keyword evidence="3" id="KW-1185">Reference proteome</keyword>
<feature type="region of interest" description="Disordered" evidence="1">
    <location>
        <begin position="455"/>
        <end position="672"/>
    </location>
</feature>
<sequence length="781" mass="85333">MLTDGRVHSTFRCRQSGEDPMDPEDAAEDESSAAWLEDLTARAGSSGDLRAAFALKPCSTKEIRQLGDQAFLGGKRTPGALPIYDLDGKVSLKFLLAAYKASEKSRDRLRGEDSEVDFHRPFLWWLLKKARELQLLSSREVKRGSLAPGRVDAAQKSGQWSLSLEQNQAEASDEEGRQKKALARARVQDANSMQMDVRFRELKPSEGTAKRKRTAGGSSDHEDLADDESSAAWLEDLTARAGSSGDLRAAFALKPCSTKEIRQLGDQAFLGGKRTPGALPIYDLDGKVSLKFLLATNKASEKSRDRLRGEDSEVDFHRPFIRWLLKKARELQLLSSREVSRGSLAPGRVDAAQKSGQWSLSLEQNQAEASDEEGRQKKALARARVQDAKTMQMDVRFPTRKSSEGSNEDAAELLKQQWRSQLEPKKDKIEANSSHGLDLQKMCDRLTAPSLSFDWEEPESDEDESKGILQVELPASAKTSEGRRALLREEIKRSLSFKQAKELTKVKSLPSSGDFVRAAATPTKAKKRKVGPQIATEPDLPSSTPKEEASSEVQPAQEAGLSSDAVTDPPKPSASSSDMSPTGPDGSGSQPQEVQPMKSEPAAQPSPERLVAKGVAGHQDALEPLSVQKGVDEAPPFALEISPTLPFEPVEGPRDEEPKDPDPGCDISPTLPFDIDASALQEACNTAPAVAEEPAMQTEEVVAEAPAPMEEEPEVPSSEDEEMKGNARALRERAWLRHKRNMQAVTLSQEVTSQEDLSFGRPKRTGPKKRSILMGSVAACC</sequence>
<name>A0ABP0MFF7_9DINO</name>
<feature type="compositionally biased region" description="Acidic residues" evidence="1">
    <location>
        <begin position="455"/>
        <end position="464"/>
    </location>
</feature>
<organism evidence="2 3">
    <name type="scientific">Durusdinium trenchii</name>
    <dbReference type="NCBI Taxonomy" id="1381693"/>
    <lineage>
        <taxon>Eukaryota</taxon>
        <taxon>Sar</taxon>
        <taxon>Alveolata</taxon>
        <taxon>Dinophyceae</taxon>
        <taxon>Suessiales</taxon>
        <taxon>Symbiodiniaceae</taxon>
        <taxon>Durusdinium</taxon>
    </lineage>
</organism>
<feature type="region of interest" description="Disordered" evidence="1">
    <location>
        <begin position="686"/>
        <end position="727"/>
    </location>
</feature>
<feature type="compositionally biased region" description="Low complexity" evidence="1">
    <location>
        <begin position="699"/>
        <end position="708"/>
    </location>
</feature>
<accession>A0ABP0MFF7</accession>
<reference evidence="2 3" key="1">
    <citation type="submission" date="2024-02" db="EMBL/GenBank/DDBJ databases">
        <authorList>
            <person name="Chen Y."/>
            <person name="Shah S."/>
            <person name="Dougan E. K."/>
            <person name="Thang M."/>
            <person name="Chan C."/>
        </authorList>
    </citation>
    <scope>NUCLEOTIDE SEQUENCE [LARGE SCALE GENOMIC DNA]</scope>
</reference>
<gene>
    <name evidence="2" type="ORF">CCMP2556_LOCUS25488</name>
</gene>
<dbReference type="Proteomes" id="UP001642484">
    <property type="component" value="Unassembled WGS sequence"/>
</dbReference>
<comment type="caution">
    <text evidence="2">The sequence shown here is derived from an EMBL/GenBank/DDBJ whole genome shotgun (WGS) entry which is preliminary data.</text>
</comment>
<dbReference type="EMBL" id="CAXAMN010017147">
    <property type="protein sequence ID" value="CAK9049896.1"/>
    <property type="molecule type" value="Genomic_DNA"/>
</dbReference>
<evidence type="ECO:0000256" key="1">
    <source>
        <dbReference type="SAM" id="MobiDB-lite"/>
    </source>
</evidence>